<keyword evidence="3" id="KW-1185">Reference proteome</keyword>
<feature type="transmembrane region" description="Helical" evidence="1">
    <location>
        <begin position="163"/>
        <end position="180"/>
    </location>
</feature>
<evidence type="ECO:0008006" key="4">
    <source>
        <dbReference type="Google" id="ProtNLM"/>
    </source>
</evidence>
<gene>
    <name evidence="2" type="ORF">GCM10009747_05080</name>
</gene>
<feature type="transmembrane region" description="Helical" evidence="1">
    <location>
        <begin position="370"/>
        <end position="392"/>
    </location>
</feature>
<feature type="transmembrane region" description="Helical" evidence="1">
    <location>
        <begin position="338"/>
        <end position="358"/>
    </location>
</feature>
<feature type="transmembrane region" description="Helical" evidence="1">
    <location>
        <begin position="186"/>
        <end position="216"/>
    </location>
</feature>
<feature type="transmembrane region" description="Helical" evidence="1">
    <location>
        <begin position="109"/>
        <end position="128"/>
    </location>
</feature>
<keyword evidence="1" id="KW-1133">Transmembrane helix</keyword>
<feature type="transmembrane region" description="Helical" evidence="1">
    <location>
        <begin position="413"/>
        <end position="435"/>
    </location>
</feature>
<organism evidence="2 3">
    <name type="scientific">Agromyces humatus</name>
    <dbReference type="NCBI Taxonomy" id="279573"/>
    <lineage>
        <taxon>Bacteria</taxon>
        <taxon>Bacillati</taxon>
        <taxon>Actinomycetota</taxon>
        <taxon>Actinomycetes</taxon>
        <taxon>Micrococcales</taxon>
        <taxon>Microbacteriaceae</taxon>
        <taxon>Agromyces</taxon>
    </lineage>
</organism>
<evidence type="ECO:0000256" key="1">
    <source>
        <dbReference type="SAM" id="Phobius"/>
    </source>
</evidence>
<name>A0ABN2K8T4_9MICO</name>
<accession>A0ABN2K8T4</accession>
<evidence type="ECO:0000313" key="2">
    <source>
        <dbReference type="EMBL" id="GAA1750710.1"/>
    </source>
</evidence>
<reference evidence="2 3" key="1">
    <citation type="journal article" date="2019" name="Int. J. Syst. Evol. Microbiol.">
        <title>The Global Catalogue of Microorganisms (GCM) 10K type strain sequencing project: providing services to taxonomists for standard genome sequencing and annotation.</title>
        <authorList>
            <consortium name="The Broad Institute Genomics Platform"/>
            <consortium name="The Broad Institute Genome Sequencing Center for Infectious Disease"/>
            <person name="Wu L."/>
            <person name="Ma J."/>
        </authorList>
    </citation>
    <scope>NUCLEOTIDE SEQUENCE [LARGE SCALE GENOMIC DNA]</scope>
    <source>
        <strain evidence="2 3">JCM 14319</strain>
    </source>
</reference>
<feature type="transmembrane region" description="Helical" evidence="1">
    <location>
        <begin position="295"/>
        <end position="318"/>
    </location>
</feature>
<protein>
    <recommendedName>
        <fullName evidence="4">DUF2029 domain-containing protein</fullName>
    </recommendedName>
</protein>
<evidence type="ECO:0000313" key="3">
    <source>
        <dbReference type="Proteomes" id="UP001500506"/>
    </source>
</evidence>
<keyword evidence="1" id="KW-0812">Transmembrane</keyword>
<feature type="transmembrane region" description="Helical" evidence="1">
    <location>
        <begin position="20"/>
        <end position="43"/>
    </location>
</feature>
<proteinExistence type="predicted"/>
<keyword evidence="1" id="KW-0472">Membrane</keyword>
<dbReference type="RefSeq" id="WP_232496941.1">
    <property type="nucleotide sequence ID" value="NZ_BAAANH010000001.1"/>
</dbReference>
<dbReference type="Proteomes" id="UP001500506">
    <property type="component" value="Unassembled WGS sequence"/>
</dbReference>
<dbReference type="EMBL" id="BAAANH010000001">
    <property type="protein sequence ID" value="GAA1750710.1"/>
    <property type="molecule type" value="Genomic_DNA"/>
</dbReference>
<sequence length="528" mass="54906">MTVEAPRRGIRSVDLSFRPIDLVFWIAVIGVVIANLAVLGPALTSVRLWEDEAFNLTVPLNLLRGLGYSSDGTLSGSTITPFDVRISTGPVVMLPIAALMALGIEPVLAGRLVGLLGWSLLLGSLWFIGRRLGGRWVGLVAAAVPLAYAADPLPSPIQTPVDVLGEVTAAGLLAAALVVLHRRPWLAGLLVGLAIQTKFIALLAVPAFAIAALLDAPGSSIWQRVRATLPRVLAAAGLAAAPTFVYEVVKFFSLGPEAGIENLRNFGWFLLGGGQFGYKVPPIDKLTVFIGAWHLPASVVFGLVALGVVLAVIGAIAVVKRPKLLADAAASRAGLREFAVVAGVAVLGLVTYLVWWLMSSHTPPWLRHPAPGVLAFLPVAIAAVVVLARVALSSKTWGLTKPEGGARTTARVVALRVVAGVLAVAGVAVISVSLVGRIVGHSYGIWETLDDQRAAAADIAEFGYDSLASPWGGGVSVIVMSGAHAGLIDAGRAVAGDPRVWPGEPAEACELMLQSGDYRLCEPPVPAG</sequence>
<comment type="caution">
    <text evidence="2">The sequence shown here is derived from an EMBL/GenBank/DDBJ whole genome shotgun (WGS) entry which is preliminary data.</text>
</comment>
<feature type="transmembrane region" description="Helical" evidence="1">
    <location>
        <begin position="134"/>
        <end position="151"/>
    </location>
</feature>